<dbReference type="Pfam" id="PF00583">
    <property type="entry name" value="Acetyltransf_1"/>
    <property type="match status" value="1"/>
</dbReference>
<dbReference type="PANTHER" id="PTHR43877">
    <property type="entry name" value="AMINOALKYLPHOSPHONATE N-ACETYLTRANSFERASE-RELATED-RELATED"/>
    <property type="match status" value="1"/>
</dbReference>
<dbReference type="AlphaFoldDB" id="A0A418Q661"/>
<dbReference type="PANTHER" id="PTHR43877:SF2">
    <property type="entry name" value="AMINOALKYLPHOSPHONATE N-ACETYLTRANSFERASE-RELATED"/>
    <property type="match status" value="1"/>
</dbReference>
<evidence type="ECO:0000259" key="3">
    <source>
        <dbReference type="PROSITE" id="PS51186"/>
    </source>
</evidence>
<protein>
    <submittedName>
        <fullName evidence="4">GNAT family N-acetyltransferase</fullName>
    </submittedName>
</protein>
<keyword evidence="2" id="KW-0012">Acyltransferase</keyword>
<evidence type="ECO:0000313" key="5">
    <source>
        <dbReference type="Proteomes" id="UP000285278"/>
    </source>
</evidence>
<keyword evidence="5" id="KW-1185">Reference proteome</keyword>
<dbReference type="GO" id="GO:0016747">
    <property type="term" value="F:acyltransferase activity, transferring groups other than amino-acyl groups"/>
    <property type="evidence" value="ECO:0007669"/>
    <property type="project" value="InterPro"/>
</dbReference>
<comment type="caution">
    <text evidence="4">The sequence shown here is derived from an EMBL/GenBank/DDBJ whole genome shotgun (WGS) entry which is preliminary data.</text>
</comment>
<feature type="domain" description="N-acetyltransferase" evidence="3">
    <location>
        <begin position="10"/>
        <end position="169"/>
    </location>
</feature>
<reference evidence="4 5" key="1">
    <citation type="submission" date="2018-09" db="EMBL/GenBank/DDBJ databases">
        <title>Optimization and identification of Corynebacterium falsenii FN1-14 from fish paste.</title>
        <authorList>
            <person name="Daroonpunt R."/>
            <person name="Tanasupawat S."/>
        </authorList>
    </citation>
    <scope>NUCLEOTIDE SEQUENCE [LARGE SCALE GENOMIC DNA]</scope>
    <source>
        <strain evidence="4 5">FN1-14</strain>
    </source>
</reference>
<dbReference type="EMBL" id="QXJK01000008">
    <property type="protein sequence ID" value="RIX34272.1"/>
    <property type="molecule type" value="Genomic_DNA"/>
</dbReference>
<evidence type="ECO:0000256" key="1">
    <source>
        <dbReference type="ARBA" id="ARBA00022679"/>
    </source>
</evidence>
<dbReference type="OrthoDB" id="4553064at2"/>
<sequence length="169" mass="18896">MSENSADSSLTFRRAQDSDRDFIHAMHREAETWGDPNKTLSEFFDEDDQLYVQEWSEDQGGVIVEDNGNPIGAAWLRTFTKDRPGTGFISEEYPEIALAIAPGNTGKGLGRKLMTTTLEQAREDGRPGVSLCVAHGNKRALHLYEKIGFEHHGESADHTDTFAVMLYTF</sequence>
<dbReference type="SUPFAM" id="SSF55729">
    <property type="entry name" value="Acyl-CoA N-acyltransferases (Nat)"/>
    <property type="match status" value="1"/>
</dbReference>
<name>A0A418Q661_9CORY</name>
<keyword evidence="1 4" id="KW-0808">Transferase</keyword>
<evidence type="ECO:0000256" key="2">
    <source>
        <dbReference type="ARBA" id="ARBA00023315"/>
    </source>
</evidence>
<dbReference type="STRING" id="1451189.CFAL_02110"/>
<proteinExistence type="predicted"/>
<dbReference type="InterPro" id="IPR000182">
    <property type="entry name" value="GNAT_dom"/>
</dbReference>
<accession>A0A418Q661</accession>
<dbReference type="InterPro" id="IPR016181">
    <property type="entry name" value="Acyl_CoA_acyltransferase"/>
</dbReference>
<evidence type="ECO:0000313" key="4">
    <source>
        <dbReference type="EMBL" id="RIX34272.1"/>
    </source>
</evidence>
<dbReference type="RefSeq" id="WP_025402082.1">
    <property type="nucleotide sequence ID" value="NZ_CBCRUA010000010.1"/>
</dbReference>
<gene>
    <name evidence="4" type="ORF">D3M95_08080</name>
</gene>
<dbReference type="PROSITE" id="PS51186">
    <property type="entry name" value="GNAT"/>
    <property type="match status" value="1"/>
</dbReference>
<dbReference type="Proteomes" id="UP000285278">
    <property type="component" value="Unassembled WGS sequence"/>
</dbReference>
<dbReference type="Gene3D" id="3.40.630.30">
    <property type="match status" value="1"/>
</dbReference>
<dbReference type="CDD" id="cd04301">
    <property type="entry name" value="NAT_SF"/>
    <property type="match status" value="1"/>
</dbReference>
<organism evidence="4 5">
    <name type="scientific">Corynebacterium falsenii</name>
    <dbReference type="NCBI Taxonomy" id="108486"/>
    <lineage>
        <taxon>Bacteria</taxon>
        <taxon>Bacillati</taxon>
        <taxon>Actinomycetota</taxon>
        <taxon>Actinomycetes</taxon>
        <taxon>Mycobacteriales</taxon>
        <taxon>Corynebacteriaceae</taxon>
        <taxon>Corynebacterium</taxon>
    </lineage>
</organism>
<dbReference type="InterPro" id="IPR050832">
    <property type="entry name" value="Bact_Acetyltransf"/>
</dbReference>